<reference evidence="1 2" key="1">
    <citation type="submission" date="2017-05" db="EMBL/GenBank/DDBJ databases">
        <authorList>
            <person name="Song R."/>
            <person name="Chenine A.L."/>
            <person name="Ruprecht R.M."/>
        </authorList>
    </citation>
    <scope>NUCLEOTIDE SEQUENCE [LARGE SCALE GENOMIC DNA]</scope>
    <source>
        <strain evidence="1 2">CECT 8898</strain>
    </source>
</reference>
<protein>
    <submittedName>
        <fullName evidence="1">Uncharacterized protein</fullName>
    </submittedName>
</protein>
<dbReference type="RefSeq" id="WP_094021796.1">
    <property type="nucleotide sequence ID" value="NZ_FXYF01000008.1"/>
</dbReference>
<dbReference type="AlphaFoldDB" id="A0A238KNK5"/>
<dbReference type="OrthoDB" id="7690055at2"/>
<evidence type="ECO:0000313" key="2">
    <source>
        <dbReference type="Proteomes" id="UP000207598"/>
    </source>
</evidence>
<organism evidence="1 2">
    <name type="scientific">Maliponia aquimaris</name>
    <dbReference type="NCBI Taxonomy" id="1673631"/>
    <lineage>
        <taxon>Bacteria</taxon>
        <taxon>Pseudomonadati</taxon>
        <taxon>Pseudomonadota</taxon>
        <taxon>Alphaproteobacteria</taxon>
        <taxon>Rhodobacterales</taxon>
        <taxon>Paracoccaceae</taxon>
        <taxon>Maliponia</taxon>
    </lineage>
</organism>
<keyword evidence="2" id="KW-1185">Reference proteome</keyword>
<accession>A0A238KNK5</accession>
<evidence type="ECO:0000313" key="1">
    <source>
        <dbReference type="EMBL" id="SMX44424.1"/>
    </source>
</evidence>
<dbReference type="EMBL" id="FXYF01000008">
    <property type="protein sequence ID" value="SMX44424.1"/>
    <property type="molecule type" value="Genomic_DNA"/>
</dbReference>
<dbReference type="Proteomes" id="UP000207598">
    <property type="component" value="Unassembled WGS sequence"/>
</dbReference>
<gene>
    <name evidence="1" type="ORF">MAA8898_02982</name>
</gene>
<proteinExistence type="predicted"/>
<sequence>MRVLDLEHARGSLARGLARQAMELAARDSAETAGILNEVHQMAPNIRSRQRFAARIRGRRGVVQALPTSQGLVVVLRTVLGVDLRKDGVDCFREERIAWTRFHVRTGKGLIVFKVHSVHATRHVMQRRVERSDCPLSGLLGDMDAAMVRALSRLAKGDVLTDRDDAYLPARRGVWAGGTEVTQVDPGWGPAFRKAAPMEIFAIRTFLGEAEMRPTVWLGWSGEKVA</sequence>
<name>A0A238KNK5_9RHOB</name>